<name>A0A430BBL7_SPHYA</name>
<dbReference type="EMBL" id="QRAL01000066">
    <property type="protein sequence ID" value="RSU45941.1"/>
    <property type="molecule type" value="Genomic_DNA"/>
</dbReference>
<dbReference type="Pfam" id="PF16220">
    <property type="entry name" value="DUF4880"/>
    <property type="match status" value="1"/>
</dbReference>
<dbReference type="RefSeq" id="WP_126000251.1">
    <property type="nucleotide sequence ID" value="NZ_QRAL01000066.1"/>
</dbReference>
<accession>A0A430BBL7</accession>
<feature type="domain" description="FecR N-terminal" evidence="1">
    <location>
        <begin position="26"/>
        <end position="66"/>
    </location>
</feature>
<dbReference type="AlphaFoldDB" id="A0A430BBL7"/>
<comment type="caution">
    <text evidence="2">The sequence shown here is derived from an EMBL/GenBank/DDBJ whole genome shotgun (WGS) entry which is preliminary data.</text>
</comment>
<organism evidence="2 3">
    <name type="scientific">Sphingobium yanoikuyae</name>
    <name type="common">Sphingomonas yanoikuyae</name>
    <dbReference type="NCBI Taxonomy" id="13690"/>
    <lineage>
        <taxon>Bacteria</taxon>
        <taxon>Pseudomonadati</taxon>
        <taxon>Pseudomonadota</taxon>
        <taxon>Alphaproteobacteria</taxon>
        <taxon>Sphingomonadales</taxon>
        <taxon>Sphingomonadaceae</taxon>
        <taxon>Sphingobium</taxon>
    </lineage>
</organism>
<evidence type="ECO:0000313" key="3">
    <source>
        <dbReference type="Proteomes" id="UP000287401"/>
    </source>
</evidence>
<gene>
    <name evidence="2" type="ORF">DAH51_26765</name>
</gene>
<dbReference type="Proteomes" id="UP000287401">
    <property type="component" value="Unassembled WGS sequence"/>
</dbReference>
<dbReference type="InterPro" id="IPR032623">
    <property type="entry name" value="FecR_N"/>
</dbReference>
<evidence type="ECO:0000259" key="1">
    <source>
        <dbReference type="Pfam" id="PF16220"/>
    </source>
</evidence>
<proteinExistence type="predicted"/>
<protein>
    <submittedName>
        <fullName evidence="2">FecR/PupR family sigma factor regulator</fullName>
    </submittedName>
</protein>
<sequence>MRGINARRGLMAQPGNSMTQADINRTAAAYFAAMESGDMTQDDERELSVWLAQDRRHIMAFDRAATIWSSLDAVPLHAPVRNTCHTLVDSRGCVEPSIQRSADPADALTLGTRCSAVGPVMPFARS</sequence>
<reference evidence="2 3" key="1">
    <citation type="submission" date="2018-07" db="EMBL/GenBank/DDBJ databases">
        <title>Genomic and Epidemiologic Investigation of an Indolent Hospital Outbreak.</title>
        <authorList>
            <person name="Johnson R.C."/>
            <person name="Deming C."/>
            <person name="Conlan S."/>
            <person name="Zellmer C.J."/>
            <person name="Michelin A.V."/>
            <person name="Lee-Lin S."/>
            <person name="Thomas P.J."/>
            <person name="Park M."/>
            <person name="Weingarten R.A."/>
            <person name="Less J."/>
            <person name="Dekker J.P."/>
            <person name="Frank K.M."/>
            <person name="Musser K.A."/>
            <person name="Mcquiston J.R."/>
            <person name="Henderson D.K."/>
            <person name="Lau A.F."/>
            <person name="Palmore T.N."/>
            <person name="Segre J.A."/>
        </authorList>
    </citation>
    <scope>NUCLEOTIDE SEQUENCE [LARGE SCALE GENOMIC DNA]</scope>
    <source>
        <strain evidence="2 3">SK-NIH.Env6_1116</strain>
    </source>
</reference>
<evidence type="ECO:0000313" key="2">
    <source>
        <dbReference type="EMBL" id="RSU45941.1"/>
    </source>
</evidence>